<keyword evidence="1" id="KW-0812">Transmembrane</keyword>
<keyword evidence="3" id="KW-1185">Reference proteome</keyword>
<feature type="transmembrane region" description="Helical" evidence="1">
    <location>
        <begin position="121"/>
        <end position="140"/>
    </location>
</feature>
<feature type="transmembrane region" description="Helical" evidence="1">
    <location>
        <begin position="160"/>
        <end position="177"/>
    </location>
</feature>
<feature type="transmembrane region" description="Helical" evidence="1">
    <location>
        <begin position="91"/>
        <end position="114"/>
    </location>
</feature>
<organism evidence="2 3">
    <name type="scientific">Soonwooa buanensis</name>
    <dbReference type="NCBI Taxonomy" id="619805"/>
    <lineage>
        <taxon>Bacteria</taxon>
        <taxon>Pseudomonadati</taxon>
        <taxon>Bacteroidota</taxon>
        <taxon>Flavobacteriia</taxon>
        <taxon>Flavobacteriales</taxon>
        <taxon>Weeksellaceae</taxon>
        <taxon>Chryseobacterium group</taxon>
        <taxon>Soonwooa</taxon>
    </lineage>
</organism>
<protein>
    <submittedName>
        <fullName evidence="2">Uncharacterized protein</fullName>
    </submittedName>
</protein>
<evidence type="ECO:0000313" key="2">
    <source>
        <dbReference type="EMBL" id="SKB58835.1"/>
    </source>
</evidence>
<sequence length="224" mass="26129">MVNRKVLEKLSNQELNNYLKPESRYVAEAIEMAFEILKQRNATFDISETERVKSLIKNRREEEIKIQEEKALEHKDYITENPDAFPLQSRYLVTMFALVFGAFSGSILLAYNCFKLKKTSSVIGVLIFGLTFNILQILAFPYLKPMSDHNNFSLRKSPEMLFAAIGFLMLLFAWSEVIPKKFEYRQASFLVPFLVAAIMLSLILWNYNNWFSSFLIHRLLQGLF</sequence>
<dbReference type="EMBL" id="FUYZ01000001">
    <property type="protein sequence ID" value="SKB58835.1"/>
    <property type="molecule type" value="Genomic_DNA"/>
</dbReference>
<gene>
    <name evidence="2" type="ORF">SAMN05660477_00069</name>
</gene>
<keyword evidence="1" id="KW-1133">Transmembrane helix</keyword>
<evidence type="ECO:0000256" key="1">
    <source>
        <dbReference type="SAM" id="Phobius"/>
    </source>
</evidence>
<dbReference type="STRING" id="619805.SAMN05660477_00069"/>
<accession>A0A1T5CH65</accession>
<dbReference type="Proteomes" id="UP000191112">
    <property type="component" value="Unassembled WGS sequence"/>
</dbReference>
<dbReference type="RefSeq" id="WP_079665406.1">
    <property type="nucleotide sequence ID" value="NZ_FUYZ01000001.1"/>
</dbReference>
<evidence type="ECO:0000313" key="3">
    <source>
        <dbReference type="Proteomes" id="UP000191112"/>
    </source>
</evidence>
<name>A0A1T5CH65_9FLAO</name>
<reference evidence="2 3" key="1">
    <citation type="submission" date="2017-02" db="EMBL/GenBank/DDBJ databases">
        <authorList>
            <person name="Peterson S.W."/>
        </authorList>
    </citation>
    <scope>NUCLEOTIDE SEQUENCE [LARGE SCALE GENOMIC DNA]</scope>
    <source>
        <strain evidence="2 3">DSM 22323</strain>
    </source>
</reference>
<proteinExistence type="predicted"/>
<feature type="transmembrane region" description="Helical" evidence="1">
    <location>
        <begin position="189"/>
        <end position="207"/>
    </location>
</feature>
<dbReference type="OrthoDB" id="1253310at2"/>
<dbReference type="AlphaFoldDB" id="A0A1T5CH65"/>
<keyword evidence="1" id="KW-0472">Membrane</keyword>